<organism evidence="1 2">
    <name type="scientific">Vermiconidia calcicola</name>
    <dbReference type="NCBI Taxonomy" id="1690605"/>
    <lineage>
        <taxon>Eukaryota</taxon>
        <taxon>Fungi</taxon>
        <taxon>Dikarya</taxon>
        <taxon>Ascomycota</taxon>
        <taxon>Pezizomycotina</taxon>
        <taxon>Dothideomycetes</taxon>
        <taxon>Dothideomycetidae</taxon>
        <taxon>Mycosphaerellales</taxon>
        <taxon>Extremaceae</taxon>
        <taxon>Vermiconidia</taxon>
    </lineage>
</organism>
<dbReference type="Proteomes" id="UP001281147">
    <property type="component" value="Unassembled WGS sequence"/>
</dbReference>
<sequence>MTKTQARKARERREREERERNRRNDNIVNYFDTTYGRDVTKLEKWQLLCQDLGVDAGPSINKCKTALKGIYVNIVDFVAAKQAGEEVHLFRSYKALQTYILRTGKVFPLKRAKQSPILNWMLIDVF</sequence>
<proteinExistence type="predicted"/>
<reference evidence="1" key="1">
    <citation type="submission" date="2023-07" db="EMBL/GenBank/DDBJ databases">
        <title>Black Yeasts Isolated from many extreme environments.</title>
        <authorList>
            <person name="Coleine C."/>
            <person name="Stajich J.E."/>
            <person name="Selbmann L."/>
        </authorList>
    </citation>
    <scope>NUCLEOTIDE SEQUENCE</scope>
    <source>
        <strain evidence="1">CCFEE 5714</strain>
    </source>
</reference>
<keyword evidence="2" id="KW-1185">Reference proteome</keyword>
<evidence type="ECO:0000313" key="1">
    <source>
        <dbReference type="EMBL" id="KAK3722182.1"/>
    </source>
</evidence>
<protein>
    <submittedName>
        <fullName evidence="1">Uncharacterized protein</fullName>
    </submittedName>
</protein>
<name>A0ACC3NT37_9PEZI</name>
<accession>A0ACC3NT37</accession>
<evidence type="ECO:0000313" key="2">
    <source>
        <dbReference type="Proteomes" id="UP001281147"/>
    </source>
</evidence>
<comment type="caution">
    <text evidence="1">The sequence shown here is derived from an EMBL/GenBank/DDBJ whole genome shotgun (WGS) entry which is preliminary data.</text>
</comment>
<gene>
    <name evidence="1" type="ORF">LTR37_002615</name>
</gene>
<dbReference type="EMBL" id="JAUTXU010000014">
    <property type="protein sequence ID" value="KAK3722182.1"/>
    <property type="molecule type" value="Genomic_DNA"/>
</dbReference>